<organism evidence="1 2">
    <name type="scientific">Phaseolus vulgaris</name>
    <name type="common">Kidney bean</name>
    <name type="synonym">French bean</name>
    <dbReference type="NCBI Taxonomy" id="3885"/>
    <lineage>
        <taxon>Eukaryota</taxon>
        <taxon>Viridiplantae</taxon>
        <taxon>Streptophyta</taxon>
        <taxon>Embryophyta</taxon>
        <taxon>Tracheophyta</taxon>
        <taxon>Spermatophyta</taxon>
        <taxon>Magnoliopsida</taxon>
        <taxon>eudicotyledons</taxon>
        <taxon>Gunneridae</taxon>
        <taxon>Pentapetalae</taxon>
        <taxon>rosids</taxon>
        <taxon>fabids</taxon>
        <taxon>Fabales</taxon>
        <taxon>Fabaceae</taxon>
        <taxon>Papilionoideae</taxon>
        <taxon>50 kb inversion clade</taxon>
        <taxon>NPAAA clade</taxon>
        <taxon>indigoferoid/millettioid clade</taxon>
        <taxon>Phaseoleae</taxon>
        <taxon>Phaseolus</taxon>
    </lineage>
</organism>
<proteinExistence type="predicted"/>
<gene>
    <name evidence="1" type="ORF">PHAVU_L001641</name>
</gene>
<reference evidence="1" key="1">
    <citation type="submission" date="2023-07" db="EMBL/GenBank/DDBJ databases">
        <title>WGS assembly of Phaseolus vulgaris.</title>
        <authorList>
            <person name="Schmutz J."/>
            <person name="Mcclean P."/>
            <person name="Shu S."/>
            <person name="Cregan P."/>
            <person name="Rokhsar D."/>
            <person name="Jackson S."/>
        </authorList>
    </citation>
    <scope>NUCLEOTIDE SEQUENCE</scope>
</reference>
<dbReference type="Proteomes" id="UP000000226">
    <property type="component" value="Unassembled WGS sequence"/>
</dbReference>
<name>A0ACC3NZW1_PHAVU</name>
<sequence length="129" mass="14095">MKRMDIFCASQASTAICLSMDQASCSSSSNTILLGGRVIDRHNPIIMTQEGALPNLSLPHVPPLTHPSTPSLTMSSTSPRKTLLPKLQQRVLKITGRRTHHRISLNMSPTLLNQLTALWVGVCLSQLLI</sequence>
<evidence type="ECO:0000313" key="2">
    <source>
        <dbReference type="Proteomes" id="UP000000226"/>
    </source>
</evidence>
<evidence type="ECO:0000313" key="1">
    <source>
        <dbReference type="EMBL" id="KAK6645759.1"/>
    </source>
</evidence>
<comment type="caution">
    <text evidence="1">The sequence shown here is derived from an EMBL/GenBank/DDBJ whole genome shotgun (WGS) entry which is preliminary data.</text>
</comment>
<keyword evidence="2" id="KW-1185">Reference proteome</keyword>
<dbReference type="EMBL" id="MU967828">
    <property type="protein sequence ID" value="KAK6645759.1"/>
    <property type="molecule type" value="Genomic_DNA"/>
</dbReference>
<protein>
    <submittedName>
        <fullName evidence="1">Uncharacterized protein</fullName>
    </submittedName>
</protein>
<accession>A0ACC3NZW1</accession>